<dbReference type="AlphaFoldDB" id="A0A839NCQ1"/>
<gene>
    <name evidence="9" type="ORF">FHU39_004119</name>
</gene>
<dbReference type="CDD" id="cd17321">
    <property type="entry name" value="MFS_MMR_MDR_like"/>
    <property type="match status" value="1"/>
</dbReference>
<evidence type="ECO:0000256" key="4">
    <source>
        <dbReference type="ARBA" id="ARBA00022692"/>
    </source>
</evidence>
<evidence type="ECO:0000256" key="7">
    <source>
        <dbReference type="SAM" id="Phobius"/>
    </source>
</evidence>
<evidence type="ECO:0000256" key="1">
    <source>
        <dbReference type="ARBA" id="ARBA00004651"/>
    </source>
</evidence>
<keyword evidence="3" id="KW-1003">Cell membrane</keyword>
<dbReference type="SUPFAM" id="SSF103473">
    <property type="entry name" value="MFS general substrate transporter"/>
    <property type="match status" value="1"/>
</dbReference>
<keyword evidence="10" id="KW-1185">Reference proteome</keyword>
<feature type="transmembrane region" description="Helical" evidence="7">
    <location>
        <begin position="279"/>
        <end position="302"/>
    </location>
</feature>
<evidence type="ECO:0000256" key="5">
    <source>
        <dbReference type="ARBA" id="ARBA00022989"/>
    </source>
</evidence>
<dbReference type="InterPro" id="IPR004638">
    <property type="entry name" value="EmrB-like"/>
</dbReference>
<dbReference type="InterPro" id="IPR011701">
    <property type="entry name" value="MFS"/>
</dbReference>
<feature type="transmembrane region" description="Helical" evidence="7">
    <location>
        <begin position="369"/>
        <end position="388"/>
    </location>
</feature>
<feature type="domain" description="Major facilitator superfamily (MFS) profile" evidence="8">
    <location>
        <begin position="23"/>
        <end position="482"/>
    </location>
</feature>
<feature type="transmembrane region" description="Helical" evidence="7">
    <location>
        <begin position="456"/>
        <end position="478"/>
    </location>
</feature>
<feature type="transmembrane region" description="Helical" evidence="7">
    <location>
        <begin position="118"/>
        <end position="136"/>
    </location>
</feature>
<feature type="transmembrane region" description="Helical" evidence="7">
    <location>
        <begin position="61"/>
        <end position="78"/>
    </location>
</feature>
<dbReference type="EMBL" id="JACHVQ010000004">
    <property type="protein sequence ID" value="MBB2894083.1"/>
    <property type="molecule type" value="Genomic_DNA"/>
</dbReference>
<dbReference type="InterPro" id="IPR036259">
    <property type="entry name" value="MFS_trans_sf"/>
</dbReference>
<keyword evidence="4 7" id="KW-0812">Transmembrane</keyword>
<dbReference type="InterPro" id="IPR020846">
    <property type="entry name" value="MFS_dom"/>
</dbReference>
<organism evidence="9 10">
    <name type="scientific">Flexivirga oryzae</name>
    <dbReference type="NCBI Taxonomy" id="1794944"/>
    <lineage>
        <taxon>Bacteria</taxon>
        <taxon>Bacillati</taxon>
        <taxon>Actinomycetota</taxon>
        <taxon>Actinomycetes</taxon>
        <taxon>Micrococcales</taxon>
        <taxon>Dermacoccaceae</taxon>
        <taxon>Flexivirga</taxon>
    </lineage>
</organism>
<feature type="transmembrane region" description="Helical" evidence="7">
    <location>
        <begin position="176"/>
        <end position="195"/>
    </location>
</feature>
<evidence type="ECO:0000259" key="8">
    <source>
        <dbReference type="PROSITE" id="PS50850"/>
    </source>
</evidence>
<feature type="transmembrane region" description="Helical" evidence="7">
    <location>
        <begin position="207"/>
        <end position="229"/>
    </location>
</feature>
<feature type="transmembrane region" description="Helical" evidence="7">
    <location>
        <begin position="343"/>
        <end position="363"/>
    </location>
</feature>
<feature type="transmembrane region" description="Helical" evidence="7">
    <location>
        <begin position="90"/>
        <end position="112"/>
    </location>
</feature>
<dbReference type="Proteomes" id="UP000559182">
    <property type="component" value="Unassembled WGS sequence"/>
</dbReference>
<proteinExistence type="predicted"/>
<keyword evidence="6 7" id="KW-0472">Membrane</keyword>
<accession>A0A839NCQ1</accession>
<dbReference type="PRINTS" id="PR01036">
    <property type="entry name" value="TCRTETB"/>
</dbReference>
<comment type="subcellular location">
    <subcellularLocation>
        <location evidence="1">Cell membrane</location>
        <topology evidence="1">Multi-pass membrane protein</topology>
    </subcellularLocation>
</comment>
<dbReference type="Gene3D" id="1.20.1250.20">
    <property type="entry name" value="MFS general substrate transporter like domains"/>
    <property type="match status" value="1"/>
</dbReference>
<dbReference type="PANTHER" id="PTHR42718">
    <property type="entry name" value="MAJOR FACILITATOR SUPERFAMILY MULTIDRUG TRANSPORTER MFSC"/>
    <property type="match status" value="1"/>
</dbReference>
<evidence type="ECO:0000256" key="2">
    <source>
        <dbReference type="ARBA" id="ARBA00022448"/>
    </source>
</evidence>
<evidence type="ECO:0000256" key="6">
    <source>
        <dbReference type="ARBA" id="ARBA00023136"/>
    </source>
</evidence>
<dbReference type="PROSITE" id="PS50850">
    <property type="entry name" value="MFS"/>
    <property type="match status" value="1"/>
</dbReference>
<protein>
    <submittedName>
        <fullName evidence="9">EmrB/QacA subfamily drug resistance transporter</fullName>
    </submittedName>
</protein>
<evidence type="ECO:0000313" key="9">
    <source>
        <dbReference type="EMBL" id="MBB2894083.1"/>
    </source>
</evidence>
<feature type="transmembrane region" description="Helical" evidence="7">
    <location>
        <begin position="21"/>
        <end position="41"/>
    </location>
</feature>
<dbReference type="RefSeq" id="WP_183322534.1">
    <property type="nucleotide sequence ID" value="NZ_JACHVQ010000004.1"/>
</dbReference>
<dbReference type="Gene3D" id="1.20.1720.10">
    <property type="entry name" value="Multidrug resistance protein D"/>
    <property type="match status" value="1"/>
</dbReference>
<reference evidence="9 10" key="1">
    <citation type="submission" date="2020-08" db="EMBL/GenBank/DDBJ databases">
        <title>Sequencing the genomes of 1000 actinobacteria strains.</title>
        <authorList>
            <person name="Klenk H.-P."/>
        </authorList>
    </citation>
    <scope>NUCLEOTIDE SEQUENCE [LARGE SCALE GENOMIC DNA]</scope>
    <source>
        <strain evidence="9 10">DSM 105369</strain>
    </source>
</reference>
<feature type="transmembrane region" description="Helical" evidence="7">
    <location>
        <begin position="241"/>
        <end position="258"/>
    </location>
</feature>
<feature type="transmembrane region" description="Helical" evidence="7">
    <location>
        <begin position="314"/>
        <end position="336"/>
    </location>
</feature>
<sequence>MSTPVPISQLPSQQRADNGRWLILGVVCLAQLMVVLDATVVNIALPSAQRDLGFSDADRQWVVTAYSLAFGGLLLLGGRLSDLIGRERMLIGGMIGFACASALAGAATGFGMLIVGRAIQGALGAMLAPAALSTLTTTFTDSKERAKAFGVFGAIAGAGGAVGLVLGGLLTEYLDWRWTLFVNVVFALIAVPAALKLLTFHPRNRDVHIDVPGVVLASAGLVAIVYGFSQAESNGWNSIETYSLLIGGLVLLMAFVWLERRVAHPLLPMRIVTNRFRGGAYLTIGFSAMGMFAIFLFLTYFLQMLKGYSPVQTGLAFLPMIAALIGVSTGSSTLLATRVGPRVLIPIGLLVGGAGMAYLAWQLGADSSYVRVVLPALVIVGAGLGIVFSSAMNTATSGAVGSDAGVASAMVNTTQQVGGSIGTALLNTLAANALTTYLVDHAGDPAAKVEAAVHSYVVSFGAAAAIFAVAAIAASLVLPSGLIPAGKSDDVPTPASV</sequence>
<keyword evidence="2" id="KW-0813">Transport</keyword>
<feature type="transmembrane region" description="Helical" evidence="7">
    <location>
        <begin position="148"/>
        <end position="170"/>
    </location>
</feature>
<evidence type="ECO:0000256" key="3">
    <source>
        <dbReference type="ARBA" id="ARBA00022475"/>
    </source>
</evidence>
<evidence type="ECO:0000313" key="10">
    <source>
        <dbReference type="Proteomes" id="UP000559182"/>
    </source>
</evidence>
<keyword evidence="5 7" id="KW-1133">Transmembrane helix</keyword>
<name>A0A839NCQ1_9MICO</name>
<dbReference type="GO" id="GO:0005886">
    <property type="term" value="C:plasma membrane"/>
    <property type="evidence" value="ECO:0007669"/>
    <property type="project" value="UniProtKB-SubCell"/>
</dbReference>
<dbReference type="NCBIfam" id="TIGR00711">
    <property type="entry name" value="efflux_EmrB"/>
    <property type="match status" value="1"/>
</dbReference>
<comment type="caution">
    <text evidence="9">The sequence shown here is derived from an EMBL/GenBank/DDBJ whole genome shotgun (WGS) entry which is preliminary data.</text>
</comment>
<dbReference type="GO" id="GO:0022857">
    <property type="term" value="F:transmembrane transporter activity"/>
    <property type="evidence" value="ECO:0007669"/>
    <property type="project" value="InterPro"/>
</dbReference>
<dbReference type="Pfam" id="PF07690">
    <property type="entry name" value="MFS_1"/>
    <property type="match status" value="1"/>
</dbReference>
<dbReference type="PANTHER" id="PTHR42718:SF46">
    <property type="entry name" value="BLR6921 PROTEIN"/>
    <property type="match status" value="1"/>
</dbReference>